<dbReference type="Gene3D" id="3.30.70.1320">
    <property type="entry name" value="Multidrug efflux transporter AcrB pore domain like"/>
    <property type="match status" value="1"/>
</dbReference>
<dbReference type="Proteomes" id="UP000027219">
    <property type="component" value="Unassembled WGS sequence"/>
</dbReference>
<dbReference type="GO" id="GO:0005886">
    <property type="term" value="C:plasma membrane"/>
    <property type="evidence" value="ECO:0007669"/>
    <property type="project" value="TreeGrafter"/>
</dbReference>
<feature type="transmembrane region" description="Helical" evidence="2">
    <location>
        <begin position="422"/>
        <end position="447"/>
    </location>
</feature>
<accession>A0A066US29</accession>
<dbReference type="GO" id="GO:0042910">
    <property type="term" value="F:xenobiotic transmembrane transporter activity"/>
    <property type="evidence" value="ECO:0007669"/>
    <property type="project" value="TreeGrafter"/>
</dbReference>
<dbReference type="Gene3D" id="1.20.1640.10">
    <property type="entry name" value="Multidrug efflux transporter AcrB transmembrane domain"/>
    <property type="match status" value="2"/>
</dbReference>
<feature type="transmembrane region" description="Helical" evidence="2">
    <location>
        <begin position="913"/>
        <end position="937"/>
    </location>
</feature>
<keyword evidence="1" id="KW-0175">Coiled coil</keyword>
<keyword evidence="4" id="KW-1185">Reference proteome</keyword>
<evidence type="ECO:0000256" key="1">
    <source>
        <dbReference type="SAM" id="Coils"/>
    </source>
</evidence>
<dbReference type="PANTHER" id="PTHR32063:SF33">
    <property type="entry name" value="RND SUPERFAMILY EFFLUX PUMP PERMEASE COMPONENT"/>
    <property type="match status" value="1"/>
</dbReference>
<proteinExistence type="predicted"/>
<dbReference type="PANTHER" id="PTHR32063">
    <property type="match status" value="1"/>
</dbReference>
<dbReference type="SUPFAM" id="SSF82714">
    <property type="entry name" value="Multidrug efflux transporter AcrB TolC docking domain, DN and DC subdomains"/>
    <property type="match status" value="2"/>
</dbReference>
<feature type="transmembrane region" description="Helical" evidence="2">
    <location>
        <begin position="459"/>
        <end position="476"/>
    </location>
</feature>
<dbReference type="OrthoDB" id="5287122at2"/>
<sequence>MSWLTKWFIHNPVAANLLMMAIVVSGVLSFGHLRVESFPQVAPSSVVINVAYPGGTAKQIDESVTQRIEESISGIAGIKQITSQSSAGESQVVVRKTSSTDLDKLLDDVRNQVNAINGFPVQAEKPQVVRNEFTNLAAFVIVSGPRSDAELQPIARQVEQALKKHPQISKVSNWGSRSPQLIIEPKPQELENLGITLEDLAGMIEQRSFESRTGELLSSKGRVIIRGDGYADDLQKLNDLVVIANANGKVRLGDIATLSRGYEQSGSIVRNNGSNAIALLISTSQSDNLLKVSEAVQSVLDEQRAVLPSDITLDTMADMAPYIEDQLFRLGDNAWQGLLIVIVLLGLFLELKLAFWVAVGIPVALAGTLVTMQLANYSVNDITLFGFILVLGILVDDAVVVGEAIHEKRASTPAGKPIDPKLAAWLGVHSVSIATVFGVLTTIAAFSPMLWINNELAKVLAGFSAVVIFALLFSLVESKFILPSHLAHISAKPKENWMSRIQGMAQSGLQMFNLKVYKPVLEHALNYKLASLMGFVAMITLAYGMWSNGAIRSSLFPEIPGRYITAKIELEDGAPIPLQQQALSQVESAMEKVEKSLLEDYPLSESPVVNLLAWSDGYGEVEVTAELTNESLTVLPSNLLINRWRETTGVIEGAYSTQFSAAEEPAGGTFITVSADDRALAKLVSNQLAQTLVNLNGVSDVYDDGQAGSPQVRIVVNQFGEQLGLTQEKLAKLVGQAYGEREVHRLLEKGQETKVLLQYAREQRQTLSQLEQALIRLPDGGSVLLGDVATLQYEQEPEVVYRRNREQVLNLYWKQNRDIQSPEQTLKQLDETIAALEAQYPEVTIKAGGEFEEIGEVSSGFKTAMILTLLLIYILLAVPLKSYWQPFIIMAVIPFGFAGAIFGHYIMGLPISLLSMFGMMAMTGIVINDSLVLITRFNSEYRSGVPLQQALVTAGTSCLRAIFLTTITTVCGLLPLLSETAEQAQYLKPAAVSLVFGELFATAVTLILIPVLLGLFCRKAPKAERTELVLEGAS</sequence>
<protein>
    <submittedName>
        <fullName evidence="3">Acriflavine resistance protein B</fullName>
    </submittedName>
</protein>
<feature type="transmembrane region" description="Helical" evidence="2">
    <location>
        <begin position="861"/>
        <end position="880"/>
    </location>
</feature>
<dbReference type="SUPFAM" id="SSF82693">
    <property type="entry name" value="Multidrug efflux transporter AcrB pore domain, PN1, PN2, PC1 and PC2 subdomains"/>
    <property type="match status" value="2"/>
</dbReference>
<gene>
    <name evidence="3" type="ORF">VFDL14_18680</name>
</gene>
<feature type="transmembrane region" description="Helical" evidence="2">
    <location>
        <begin position="12"/>
        <end position="30"/>
    </location>
</feature>
<dbReference type="RefSeq" id="WP_032552311.1">
    <property type="nucleotide sequence ID" value="NZ_JFFR01000027.1"/>
</dbReference>
<keyword evidence="2" id="KW-0812">Transmembrane</keyword>
<keyword evidence="2" id="KW-0472">Membrane</keyword>
<dbReference type="Gene3D" id="3.30.70.1440">
    <property type="entry name" value="Multidrug efflux transporter AcrB pore domain"/>
    <property type="match status" value="1"/>
</dbReference>
<dbReference type="Gene3D" id="3.30.70.1430">
    <property type="entry name" value="Multidrug efflux transporter AcrB pore domain"/>
    <property type="match status" value="2"/>
</dbReference>
<organism evidence="3 4">
    <name type="scientific">Vibrio fortis</name>
    <dbReference type="NCBI Taxonomy" id="212667"/>
    <lineage>
        <taxon>Bacteria</taxon>
        <taxon>Pseudomonadati</taxon>
        <taxon>Pseudomonadota</taxon>
        <taxon>Gammaproteobacteria</taxon>
        <taxon>Vibrionales</taxon>
        <taxon>Vibrionaceae</taxon>
        <taxon>Vibrio</taxon>
    </lineage>
</organism>
<reference evidence="3 4" key="1">
    <citation type="submission" date="2014-02" db="EMBL/GenBank/DDBJ databases">
        <title>Vibrio fortis Dalian14 Genome Sequencing.</title>
        <authorList>
            <person name="Wang Y."/>
            <person name="Song L."/>
            <person name="Liu G."/>
            <person name="Ding J."/>
        </authorList>
    </citation>
    <scope>NUCLEOTIDE SEQUENCE [LARGE SCALE GENOMIC DNA]</scope>
    <source>
        <strain evidence="3 4">Dalian14</strain>
    </source>
</reference>
<feature type="transmembrane region" description="Helical" evidence="2">
    <location>
        <begin position="990"/>
        <end position="1016"/>
    </location>
</feature>
<comment type="caution">
    <text evidence="3">The sequence shown here is derived from an EMBL/GenBank/DDBJ whole genome shotgun (WGS) entry which is preliminary data.</text>
</comment>
<dbReference type="Pfam" id="PF00873">
    <property type="entry name" value="ACR_tran"/>
    <property type="match status" value="1"/>
</dbReference>
<dbReference type="AlphaFoldDB" id="A0A066US29"/>
<dbReference type="PRINTS" id="PR00702">
    <property type="entry name" value="ACRIFLAVINRP"/>
</dbReference>
<evidence type="ECO:0000313" key="3">
    <source>
        <dbReference type="EMBL" id="KDN26959.1"/>
    </source>
</evidence>
<dbReference type="SUPFAM" id="SSF82866">
    <property type="entry name" value="Multidrug efflux transporter AcrB transmembrane domain"/>
    <property type="match status" value="2"/>
</dbReference>
<feature type="coiled-coil region" evidence="1">
    <location>
        <begin position="819"/>
        <end position="846"/>
    </location>
</feature>
<evidence type="ECO:0000256" key="2">
    <source>
        <dbReference type="SAM" id="Phobius"/>
    </source>
</evidence>
<dbReference type="InterPro" id="IPR027463">
    <property type="entry name" value="AcrB_DN_DC_subdom"/>
</dbReference>
<keyword evidence="2" id="KW-1133">Transmembrane helix</keyword>
<evidence type="ECO:0000313" key="4">
    <source>
        <dbReference type="Proteomes" id="UP000027219"/>
    </source>
</evidence>
<dbReference type="InterPro" id="IPR001036">
    <property type="entry name" value="Acrflvin-R"/>
</dbReference>
<feature type="transmembrane region" description="Helical" evidence="2">
    <location>
        <begin position="382"/>
        <end position="401"/>
    </location>
</feature>
<dbReference type="Gene3D" id="3.30.2090.10">
    <property type="entry name" value="Multidrug efflux transporter AcrB TolC docking domain, DN and DC subdomains"/>
    <property type="match status" value="2"/>
</dbReference>
<dbReference type="EMBL" id="JFFR01000027">
    <property type="protein sequence ID" value="KDN26959.1"/>
    <property type="molecule type" value="Genomic_DNA"/>
</dbReference>
<dbReference type="STRING" id="212667.VFDL14_18680"/>
<feature type="transmembrane region" description="Helical" evidence="2">
    <location>
        <begin position="525"/>
        <end position="546"/>
    </location>
</feature>
<feature type="transmembrane region" description="Helical" evidence="2">
    <location>
        <begin position="337"/>
        <end position="370"/>
    </location>
</feature>
<feature type="transmembrane region" description="Helical" evidence="2">
    <location>
        <begin position="958"/>
        <end position="978"/>
    </location>
</feature>
<name>A0A066US29_9VIBR</name>
<feature type="transmembrane region" description="Helical" evidence="2">
    <location>
        <begin position="887"/>
        <end position="907"/>
    </location>
</feature>